<name>A0A081A3I9_PHYNI</name>
<organism evidence="2 3">
    <name type="scientific">Phytophthora nicotianae P1976</name>
    <dbReference type="NCBI Taxonomy" id="1317066"/>
    <lineage>
        <taxon>Eukaryota</taxon>
        <taxon>Sar</taxon>
        <taxon>Stramenopiles</taxon>
        <taxon>Oomycota</taxon>
        <taxon>Peronosporomycetes</taxon>
        <taxon>Peronosporales</taxon>
        <taxon>Peronosporaceae</taxon>
        <taxon>Phytophthora</taxon>
    </lineage>
</organism>
<comment type="caution">
    <text evidence="2">The sequence shown here is derived from an EMBL/GenBank/DDBJ whole genome shotgun (WGS) entry which is preliminary data.</text>
</comment>
<evidence type="ECO:0000313" key="3">
    <source>
        <dbReference type="Proteomes" id="UP000028582"/>
    </source>
</evidence>
<feature type="compositionally biased region" description="Basic and acidic residues" evidence="1">
    <location>
        <begin position="15"/>
        <end position="26"/>
    </location>
</feature>
<gene>
    <name evidence="2" type="ORF">F444_10630</name>
</gene>
<accession>A0A081A3I9</accession>
<dbReference type="AlphaFoldDB" id="A0A081A3I9"/>
<sequence>MGETVGRKTAVHSRGRGEKEGPDVTVKKELVAEAVTAAKSIQTYKQREDKKKAQEKQFLE</sequence>
<evidence type="ECO:0000256" key="1">
    <source>
        <dbReference type="SAM" id="MobiDB-lite"/>
    </source>
</evidence>
<feature type="region of interest" description="Disordered" evidence="1">
    <location>
        <begin position="40"/>
        <end position="60"/>
    </location>
</feature>
<evidence type="ECO:0000313" key="2">
    <source>
        <dbReference type="EMBL" id="ETO73450.1"/>
    </source>
</evidence>
<reference evidence="2 3" key="1">
    <citation type="submission" date="2013-11" db="EMBL/GenBank/DDBJ databases">
        <title>The Genome Sequence of Phytophthora parasitica P1976.</title>
        <authorList>
            <consortium name="The Broad Institute Genomics Platform"/>
            <person name="Russ C."/>
            <person name="Tyler B."/>
            <person name="Panabieres F."/>
            <person name="Shan W."/>
            <person name="Tripathy S."/>
            <person name="Grunwald N."/>
            <person name="Machado M."/>
            <person name="Johnson C.S."/>
            <person name="Walker B."/>
            <person name="Young S."/>
            <person name="Zeng Q."/>
            <person name="Gargeya S."/>
            <person name="Fitzgerald M."/>
            <person name="Haas B."/>
            <person name="Abouelleil A."/>
            <person name="Allen A.W."/>
            <person name="Alvarado L."/>
            <person name="Arachchi H.M."/>
            <person name="Berlin A.M."/>
            <person name="Chapman S.B."/>
            <person name="Gainer-Dewar J."/>
            <person name="Goldberg J."/>
            <person name="Griggs A."/>
            <person name="Gujja S."/>
            <person name="Hansen M."/>
            <person name="Howarth C."/>
            <person name="Imamovic A."/>
            <person name="Ireland A."/>
            <person name="Larimer J."/>
            <person name="McCowan C."/>
            <person name="Murphy C."/>
            <person name="Pearson M."/>
            <person name="Poon T.W."/>
            <person name="Priest M."/>
            <person name="Roberts A."/>
            <person name="Saif S."/>
            <person name="Shea T."/>
            <person name="Sisk P."/>
            <person name="Sykes S."/>
            <person name="Wortman J."/>
            <person name="Nusbaum C."/>
            <person name="Birren B."/>
        </authorList>
    </citation>
    <scope>NUCLEOTIDE SEQUENCE [LARGE SCALE GENOMIC DNA]</scope>
    <source>
        <strain evidence="2 3">P1976</strain>
    </source>
</reference>
<proteinExistence type="predicted"/>
<dbReference type="EMBL" id="ANJA01001901">
    <property type="protein sequence ID" value="ETO73450.1"/>
    <property type="molecule type" value="Genomic_DNA"/>
</dbReference>
<protein>
    <submittedName>
        <fullName evidence="2">Uncharacterized protein</fullName>
    </submittedName>
</protein>
<feature type="region of interest" description="Disordered" evidence="1">
    <location>
        <begin position="1"/>
        <end position="26"/>
    </location>
</feature>
<feature type="compositionally biased region" description="Basic and acidic residues" evidence="1">
    <location>
        <begin position="45"/>
        <end position="60"/>
    </location>
</feature>
<dbReference type="Proteomes" id="UP000028582">
    <property type="component" value="Unassembled WGS sequence"/>
</dbReference>